<dbReference type="EMBL" id="BNCO01000080">
    <property type="protein sequence ID" value="GIL65973.1"/>
    <property type="molecule type" value="Genomic_DNA"/>
</dbReference>
<protein>
    <submittedName>
        <fullName evidence="1">Uncharacterized protein</fullName>
    </submittedName>
</protein>
<dbReference type="Proteomes" id="UP000747399">
    <property type="component" value="Unassembled WGS sequence"/>
</dbReference>
<gene>
    <name evidence="1" type="ORF">Vafri_19617</name>
</gene>
<evidence type="ECO:0000313" key="2">
    <source>
        <dbReference type="Proteomes" id="UP000747399"/>
    </source>
</evidence>
<proteinExistence type="predicted"/>
<dbReference type="PROSITE" id="PS51257">
    <property type="entry name" value="PROKAR_LIPOPROTEIN"/>
    <property type="match status" value="1"/>
</dbReference>
<name>A0A8J4BNK2_9CHLO</name>
<evidence type="ECO:0000313" key="1">
    <source>
        <dbReference type="EMBL" id="GIL65973.1"/>
    </source>
</evidence>
<dbReference type="AlphaFoldDB" id="A0A8J4BNK2"/>
<keyword evidence="2" id="KW-1185">Reference proteome</keyword>
<reference evidence="1" key="1">
    <citation type="journal article" date="2021" name="Proc. Natl. Acad. Sci. U.S.A.">
        <title>Three genomes in the algal genus Volvox reveal the fate of a haploid sex-determining region after a transition to homothallism.</title>
        <authorList>
            <person name="Yamamoto K."/>
            <person name="Hamaji T."/>
            <person name="Kawai-Toyooka H."/>
            <person name="Matsuzaki R."/>
            <person name="Takahashi F."/>
            <person name="Nishimura Y."/>
            <person name="Kawachi M."/>
            <person name="Noguchi H."/>
            <person name="Minakuchi Y."/>
            <person name="Umen J.G."/>
            <person name="Toyoda A."/>
            <person name="Nozaki H."/>
        </authorList>
    </citation>
    <scope>NUCLEOTIDE SEQUENCE</scope>
    <source>
        <strain evidence="1">NIES-3780</strain>
    </source>
</reference>
<accession>A0A8J4BNK2</accession>
<comment type="caution">
    <text evidence="1">The sequence shown here is derived from an EMBL/GenBank/DDBJ whole genome shotgun (WGS) entry which is preliminary data.</text>
</comment>
<organism evidence="1 2">
    <name type="scientific">Volvox africanus</name>
    <dbReference type="NCBI Taxonomy" id="51714"/>
    <lineage>
        <taxon>Eukaryota</taxon>
        <taxon>Viridiplantae</taxon>
        <taxon>Chlorophyta</taxon>
        <taxon>core chlorophytes</taxon>
        <taxon>Chlorophyceae</taxon>
        <taxon>CS clade</taxon>
        <taxon>Chlamydomonadales</taxon>
        <taxon>Volvocaceae</taxon>
        <taxon>Volvox</taxon>
    </lineage>
</organism>
<sequence length="154" mass="17373">MLGQKCSTGGIVSAMSCILQHEDTTHLAGKPWRRRSYGSRRPRLRCADDTARAGHPRHNLAAPDLHQPQLLLLLLFGLELRECCGGLRGHLEEVQGEPALLEQVPAARHLELQRQILVVVRRGRTLPLRDAWCRNSTLEPRPGASPRDMKLRMR</sequence>